<comment type="caution">
    <text evidence="1">The sequence shown here is derived from an EMBL/GenBank/DDBJ whole genome shotgun (WGS) entry which is preliminary data.</text>
</comment>
<name>A0ACC7NUI4_9BACL</name>
<proteinExistence type="predicted"/>
<gene>
    <name evidence="1" type="ORF">ACI1P1_08705</name>
</gene>
<accession>A0ACC7NUI4</accession>
<evidence type="ECO:0000313" key="2">
    <source>
        <dbReference type="Proteomes" id="UP001631969"/>
    </source>
</evidence>
<protein>
    <submittedName>
        <fullName evidence="1">Response regulator</fullName>
    </submittedName>
</protein>
<sequence length="499" mass="56602">MIGKLLIVDDESWCRDGLMKLIGNEQLGWEVVGEASDGEEAFALIETVSPDLIITDIRMPVVDGLMLTERLAKAGSDIMVIILTGYRDFEYAQLALRYGVMEFLLKPMSIPDTCRILRTAYERFRQKQLEKKLRLREKQLNTLRAALFRLPCDKQDWDEMSGLLRGYELWLLQVESFFPEGRNYLEKDVKLLHYAISNIAGELLQVQDQARNSVFLSVSSGECIFLLAPGVVEPYCASVAENVNALLHLKTGWSFGGTMDELELLADGYAGLRGTAQTQNLQGDHDAVRSLALRESILSELIIGDVEEARSKLTGFIHRAAGLPLQTCKIEIYAMVTALSDLLAIDFKHLKAEDYDDLHPGDLLLFTENKQITEWAGHKAETFLRLFEGWLQEKRDNVVIRAKQYIETHYREHCSLQAVSAHVHVTPNYLSNLFKRETGIAFSNYVSRLRVEKSKALLACTKMRMTEIAEQTGFDNASYFTTVFKQFTGISPSEYRKSQ</sequence>
<organism evidence="1 2">
    <name type="scientific">Paenibacillus mesotrionivorans</name>
    <dbReference type="NCBI Taxonomy" id="3160968"/>
    <lineage>
        <taxon>Bacteria</taxon>
        <taxon>Bacillati</taxon>
        <taxon>Bacillota</taxon>
        <taxon>Bacilli</taxon>
        <taxon>Bacillales</taxon>
        <taxon>Paenibacillaceae</taxon>
        <taxon>Paenibacillus</taxon>
    </lineage>
</organism>
<keyword evidence="2" id="KW-1185">Reference proteome</keyword>
<reference evidence="1" key="1">
    <citation type="submission" date="2024-12" db="EMBL/GenBank/DDBJ databases">
        <authorList>
            <person name="Wu N."/>
        </authorList>
    </citation>
    <scope>NUCLEOTIDE SEQUENCE</scope>
    <source>
        <strain evidence="1">P15</strain>
    </source>
</reference>
<dbReference type="Proteomes" id="UP001631969">
    <property type="component" value="Unassembled WGS sequence"/>
</dbReference>
<dbReference type="EMBL" id="JBJURJ010000005">
    <property type="protein sequence ID" value="MFM9328363.1"/>
    <property type="molecule type" value="Genomic_DNA"/>
</dbReference>
<evidence type="ECO:0000313" key="1">
    <source>
        <dbReference type="EMBL" id="MFM9328363.1"/>
    </source>
</evidence>